<gene>
    <name evidence="2" type="ORF">AFUS01_LOCUS22796</name>
</gene>
<dbReference type="Proteomes" id="UP000708208">
    <property type="component" value="Unassembled WGS sequence"/>
</dbReference>
<accession>A0A8J2P103</accession>
<dbReference type="AlphaFoldDB" id="A0A8J2P103"/>
<comment type="caution">
    <text evidence="2">The sequence shown here is derived from an EMBL/GenBank/DDBJ whole genome shotgun (WGS) entry which is preliminary data.</text>
</comment>
<protein>
    <submittedName>
        <fullName evidence="2">Uncharacterized protein</fullName>
    </submittedName>
</protein>
<keyword evidence="1" id="KW-1133">Transmembrane helix</keyword>
<evidence type="ECO:0000256" key="1">
    <source>
        <dbReference type="SAM" id="Phobius"/>
    </source>
</evidence>
<evidence type="ECO:0000313" key="3">
    <source>
        <dbReference type="Proteomes" id="UP000708208"/>
    </source>
</evidence>
<keyword evidence="3" id="KW-1185">Reference proteome</keyword>
<feature type="transmembrane region" description="Helical" evidence="1">
    <location>
        <begin position="116"/>
        <end position="137"/>
    </location>
</feature>
<keyword evidence="1" id="KW-0472">Membrane</keyword>
<feature type="transmembrane region" description="Helical" evidence="1">
    <location>
        <begin position="79"/>
        <end position="104"/>
    </location>
</feature>
<name>A0A8J2P103_9HEXA</name>
<evidence type="ECO:0000313" key="2">
    <source>
        <dbReference type="EMBL" id="CAG7734403.1"/>
    </source>
</evidence>
<feature type="transmembrane region" description="Helical" evidence="1">
    <location>
        <begin position="143"/>
        <end position="162"/>
    </location>
</feature>
<reference evidence="2" key="1">
    <citation type="submission" date="2021-06" db="EMBL/GenBank/DDBJ databases">
        <authorList>
            <person name="Hodson N. C."/>
            <person name="Mongue J. A."/>
            <person name="Jaron S. K."/>
        </authorList>
    </citation>
    <scope>NUCLEOTIDE SEQUENCE</scope>
</reference>
<feature type="transmembrane region" description="Helical" evidence="1">
    <location>
        <begin position="32"/>
        <end position="53"/>
    </location>
</feature>
<sequence>MPEKVVLWCRTGTWIKILAWMQMENRFTGKQVWYGLKIFLYCLALFLIIWHWSSISSKSSTDWIETESEDVAHHFNDNFALVLVITSIVFILAYILVIFMGSILLRGCKQQNVPYLKSWLIFATVSIFWHVFFMVFTQHPVEVVELIIFIPFYSFGIVIVYYHMYGILANQNPGGEELPKYETIVEEYV</sequence>
<dbReference type="EMBL" id="CAJVCH010268664">
    <property type="protein sequence ID" value="CAG7734403.1"/>
    <property type="molecule type" value="Genomic_DNA"/>
</dbReference>
<proteinExistence type="predicted"/>
<organism evidence="2 3">
    <name type="scientific">Allacma fusca</name>
    <dbReference type="NCBI Taxonomy" id="39272"/>
    <lineage>
        <taxon>Eukaryota</taxon>
        <taxon>Metazoa</taxon>
        <taxon>Ecdysozoa</taxon>
        <taxon>Arthropoda</taxon>
        <taxon>Hexapoda</taxon>
        <taxon>Collembola</taxon>
        <taxon>Symphypleona</taxon>
        <taxon>Sminthuridae</taxon>
        <taxon>Allacma</taxon>
    </lineage>
</organism>
<keyword evidence="1" id="KW-0812">Transmembrane</keyword>